<dbReference type="AlphaFoldDB" id="A0A6I9U2J9"/>
<evidence type="ECO:0000313" key="6">
    <source>
        <dbReference type="Proteomes" id="UP000504604"/>
    </source>
</evidence>
<accession>A0A6I9U2J9</accession>
<dbReference type="Proteomes" id="UP000504604">
    <property type="component" value="Linkage group LG1"/>
</dbReference>
<name>A0A6I9U2J9_SESIN</name>
<reference evidence="7" key="2">
    <citation type="submission" date="2025-08" db="UniProtKB">
        <authorList>
            <consortium name="RefSeq"/>
        </authorList>
    </citation>
    <scope>IDENTIFICATION</scope>
</reference>
<dbReference type="InParanoid" id="A0A6I9U2J9"/>
<keyword evidence="3 7" id="KW-0223">Dioxygenase</keyword>
<evidence type="ECO:0000313" key="7">
    <source>
        <dbReference type="RefSeq" id="XP_011094476.1"/>
    </source>
</evidence>
<reference evidence="6" key="1">
    <citation type="submission" date="2024-10" db="UniProtKB">
        <authorList>
            <consortium name="RefSeq"/>
        </authorList>
    </citation>
    <scope>NUCLEOTIDE SEQUENCE [LARGE SCALE GENOMIC DNA]</scope>
    <source>
        <strain evidence="6">cv. Zhongzhi No. 13</strain>
    </source>
</reference>
<dbReference type="OrthoDB" id="1069523at2759"/>
<dbReference type="FunCoup" id="A0A6I9U2J9">
    <property type="interactions" value="27"/>
</dbReference>
<dbReference type="Gramene" id="SIN_1013906.t">
    <property type="protein sequence ID" value="SIN_1013906.t"/>
    <property type="gene ID" value="SIN_1013906"/>
</dbReference>
<dbReference type="PANTHER" id="PTHR10543:SF37">
    <property type="entry name" value="CAROTENOID CLEAVAGE DIOXYGENASE 7, CHLOROPLASTIC"/>
    <property type="match status" value="1"/>
</dbReference>
<dbReference type="GeneID" id="105174164"/>
<evidence type="ECO:0000256" key="1">
    <source>
        <dbReference type="ARBA" id="ARBA00006787"/>
    </source>
</evidence>
<keyword evidence="2 5" id="KW-0479">Metal-binding</keyword>
<dbReference type="PANTHER" id="PTHR10543">
    <property type="entry name" value="BETA-CAROTENE DIOXYGENASE"/>
    <property type="match status" value="1"/>
</dbReference>
<feature type="binding site" evidence="5">
    <location>
        <position position="620"/>
    </location>
    <ligand>
        <name>Fe cation</name>
        <dbReference type="ChEBI" id="CHEBI:24875"/>
        <note>catalytic</note>
    </ligand>
</feature>
<keyword evidence="6" id="KW-1185">Reference proteome</keyword>
<dbReference type="KEGG" id="sind:105174164"/>
<proteinExistence type="inferred from homology"/>
<feature type="binding site" evidence="5">
    <location>
        <position position="409"/>
    </location>
    <ligand>
        <name>Fe cation</name>
        <dbReference type="ChEBI" id="CHEBI:24875"/>
        <note>catalytic</note>
    </ligand>
</feature>
<dbReference type="GO" id="GO:0046872">
    <property type="term" value="F:metal ion binding"/>
    <property type="evidence" value="ECO:0007669"/>
    <property type="project" value="UniProtKB-KW"/>
</dbReference>
<dbReference type="GO" id="GO:0009570">
    <property type="term" value="C:chloroplast stroma"/>
    <property type="evidence" value="ECO:0007669"/>
    <property type="project" value="TreeGrafter"/>
</dbReference>
<dbReference type="Pfam" id="PF03055">
    <property type="entry name" value="RPE65"/>
    <property type="match status" value="1"/>
</dbReference>
<dbReference type="GO" id="GO:0016121">
    <property type="term" value="P:carotene catabolic process"/>
    <property type="evidence" value="ECO:0007669"/>
    <property type="project" value="TreeGrafter"/>
</dbReference>
<gene>
    <name evidence="7" type="primary">LOC105174164</name>
</gene>
<keyword evidence="4 5" id="KW-0408">Iron</keyword>
<feature type="binding site" evidence="5">
    <location>
        <position position="329"/>
    </location>
    <ligand>
        <name>Fe cation</name>
        <dbReference type="ChEBI" id="CHEBI:24875"/>
        <note>catalytic</note>
    </ligand>
</feature>
<sequence length="652" mass="73281">MQAKACHLLPTKLPAAASPPKLPPPTYNTSQHNTISRAAISIAAPTTTPQELSTTVHDPVAPDDTVTAFWDYQFLFVSQRAETTTPITLRLVDGALPHDFPSGTYYLTGPGLFSDDHGSTVHPLDGHGYLRAFKIDAARGKVEFMARYIETEAQAEERDPSTGKWRFTHRGPFSVLKGGKMVGNTKVMKNVANTSVLRWGGRLFCLWEGGDPYEIEGRTLATVGKFNLAGDRKMSPEAEDDGGERFTADFLDVAAKILKPILHGVFKMPPKRLLSHYKIDVRRNRLLIMSCNAEDMLLPRSNFTFYEFDSNFRLLQSQEFSIPDQMMIHDWAFTDSHYILFGNRIKLDVAGSMRAVCGLSPMISALSLNPSKPTSPIYLLPRFPNAQPNRLARDWRVPIEAPSQMWVLHVANAFEEKRFDGNLHIQIQASSCSYQWFNFQKMFGYDWQSGRLDPSMMNLEQGQEKLLPHLVQVNISLDANGNCQECRVNDLNQWNRPSDFPVINQDFSGTKNTYVYAASSSGSRQALPHFPFDTVVKLDTVDKSTRTWSTGRRRFIGEPIFIPKGSKGEEDDGYLLVVEYAVSTQRCYLVILDPKLIGWKNALVARFEVPRHLNFPLGFHGFWAPNVCNAVSTQVSRPIAQEFALSSANAPY</sequence>
<comment type="similarity">
    <text evidence="1">Belongs to the carotenoid oxygenase family.</text>
</comment>
<dbReference type="InterPro" id="IPR004294">
    <property type="entry name" value="Carotenoid_Oase"/>
</dbReference>
<dbReference type="RefSeq" id="XP_011094476.1">
    <property type="nucleotide sequence ID" value="XM_011096174.2"/>
</dbReference>
<evidence type="ECO:0000256" key="5">
    <source>
        <dbReference type="PIRSR" id="PIRSR604294-1"/>
    </source>
</evidence>
<protein>
    <submittedName>
        <fullName evidence="7">Carotenoid cleavage dioxygenase 7, chloroplastic</fullName>
    </submittedName>
</protein>
<keyword evidence="3 7" id="KW-0560">Oxidoreductase</keyword>
<evidence type="ECO:0000256" key="4">
    <source>
        <dbReference type="ARBA" id="ARBA00023004"/>
    </source>
</evidence>
<evidence type="ECO:0000256" key="2">
    <source>
        <dbReference type="ARBA" id="ARBA00022723"/>
    </source>
</evidence>
<organism evidence="6 7">
    <name type="scientific">Sesamum indicum</name>
    <name type="common">Oriental sesame</name>
    <name type="synonym">Sesamum orientale</name>
    <dbReference type="NCBI Taxonomy" id="4182"/>
    <lineage>
        <taxon>Eukaryota</taxon>
        <taxon>Viridiplantae</taxon>
        <taxon>Streptophyta</taxon>
        <taxon>Embryophyta</taxon>
        <taxon>Tracheophyta</taxon>
        <taxon>Spermatophyta</taxon>
        <taxon>Magnoliopsida</taxon>
        <taxon>eudicotyledons</taxon>
        <taxon>Gunneridae</taxon>
        <taxon>Pentapetalae</taxon>
        <taxon>asterids</taxon>
        <taxon>lamiids</taxon>
        <taxon>Lamiales</taxon>
        <taxon>Pedaliaceae</taxon>
        <taxon>Sesamum</taxon>
    </lineage>
</organism>
<comment type="cofactor">
    <cofactor evidence="5">
        <name>Fe(2+)</name>
        <dbReference type="ChEBI" id="CHEBI:29033"/>
    </cofactor>
    <text evidence="5">Binds 1 Fe(2+) ion per subunit.</text>
</comment>
<dbReference type="GO" id="GO:0045549">
    <property type="term" value="F:9-cis-epoxycarotenoid dioxygenase activity"/>
    <property type="evidence" value="ECO:0007669"/>
    <property type="project" value="TreeGrafter"/>
</dbReference>
<evidence type="ECO:0000256" key="3">
    <source>
        <dbReference type="ARBA" id="ARBA00022964"/>
    </source>
</evidence>